<dbReference type="RefSeq" id="XP_007835447.1">
    <property type="nucleotide sequence ID" value="XM_007837256.1"/>
</dbReference>
<comment type="similarity">
    <text evidence="1">Belongs to the oxygen-dependent FAD-linked oxidoreductase family.</text>
</comment>
<evidence type="ECO:0000256" key="2">
    <source>
        <dbReference type="ARBA" id="ARBA00022630"/>
    </source>
</evidence>
<dbReference type="PANTHER" id="PTHR42973:SF54">
    <property type="entry name" value="FAD-BINDING PCMH-TYPE DOMAIN-CONTAINING PROTEIN"/>
    <property type="match status" value="1"/>
</dbReference>
<dbReference type="EMBL" id="KI912114">
    <property type="protein sequence ID" value="ETS78822.1"/>
    <property type="molecule type" value="Genomic_DNA"/>
</dbReference>
<dbReference type="InterPro" id="IPR016169">
    <property type="entry name" value="FAD-bd_PCMH_sub2"/>
</dbReference>
<dbReference type="GO" id="GO:0016491">
    <property type="term" value="F:oxidoreductase activity"/>
    <property type="evidence" value="ECO:0007669"/>
    <property type="project" value="UniProtKB-KW"/>
</dbReference>
<dbReference type="OrthoDB" id="2151789at2759"/>
<dbReference type="InParanoid" id="W3X0E0"/>
<dbReference type="InterPro" id="IPR036318">
    <property type="entry name" value="FAD-bd_PCMH-like_sf"/>
</dbReference>
<organism evidence="5 6">
    <name type="scientific">Pestalotiopsis fici (strain W106-1 / CGMCC3.15140)</name>
    <dbReference type="NCBI Taxonomy" id="1229662"/>
    <lineage>
        <taxon>Eukaryota</taxon>
        <taxon>Fungi</taxon>
        <taxon>Dikarya</taxon>
        <taxon>Ascomycota</taxon>
        <taxon>Pezizomycotina</taxon>
        <taxon>Sordariomycetes</taxon>
        <taxon>Xylariomycetidae</taxon>
        <taxon>Amphisphaeriales</taxon>
        <taxon>Sporocadaceae</taxon>
        <taxon>Pestalotiopsis</taxon>
    </lineage>
</organism>
<dbReference type="STRING" id="1229662.W3X0E0"/>
<evidence type="ECO:0000313" key="6">
    <source>
        <dbReference type="Proteomes" id="UP000030651"/>
    </source>
</evidence>
<dbReference type="KEGG" id="pfy:PFICI_08675"/>
<keyword evidence="4" id="KW-0560">Oxidoreductase</keyword>
<accession>W3X0E0</accession>
<dbReference type="OMA" id="QVYIVYN"/>
<dbReference type="eggNOG" id="KOG1231">
    <property type="taxonomic scope" value="Eukaryota"/>
</dbReference>
<evidence type="ECO:0000313" key="5">
    <source>
        <dbReference type="EMBL" id="ETS78822.1"/>
    </source>
</evidence>
<dbReference type="AlphaFoldDB" id="W3X0E0"/>
<keyword evidence="2" id="KW-0285">Flavoprotein</keyword>
<dbReference type="InterPro" id="IPR050416">
    <property type="entry name" value="FAD-linked_Oxidoreductase"/>
</dbReference>
<keyword evidence="6" id="KW-1185">Reference proteome</keyword>
<name>W3X0E0_PESFW</name>
<dbReference type="Gene3D" id="3.30.465.10">
    <property type="match status" value="1"/>
</dbReference>
<evidence type="ECO:0000256" key="1">
    <source>
        <dbReference type="ARBA" id="ARBA00005466"/>
    </source>
</evidence>
<dbReference type="Proteomes" id="UP000030651">
    <property type="component" value="Unassembled WGS sequence"/>
</dbReference>
<dbReference type="GeneID" id="19273688"/>
<sequence length="352" mass="40257">MTDLVPGGISFFSQRHGWSCDTVQEFEVVLANSSIVRATENSNADLFWALRGGGANFGVVTSVSVDVFPQGPSWYNFQLFNLGDIKSVMQRLDYLTRNMPTDLQMIATNLAWSPWRKEFVLSDRIVSLSENVMETMQMDTNAYDPCLDTPLPAEEHLYRRTTFEMAQVMDIVNEDGFFNFFGSMTVKSGVEINLIVADIFQEEASKITNIPGIQVYIVYNPLTTPTIKKMTRRGGNTLRIQETDGPLTIINFNMRWSQDADTTRMREFLRRTLRRVKDASEKTGTDHPYLFLNHCYEEQTPLLSYGAENIKRLHRIREDLDPDGVFQTLKVGQHKLGRQYQDAVSWSGKTEL</sequence>
<dbReference type="HOGENOM" id="CLU_018354_1_4_1"/>
<evidence type="ECO:0000256" key="3">
    <source>
        <dbReference type="ARBA" id="ARBA00022827"/>
    </source>
</evidence>
<keyword evidence="3" id="KW-0274">FAD</keyword>
<dbReference type="Gene3D" id="3.40.462.20">
    <property type="match status" value="1"/>
</dbReference>
<dbReference type="PANTHER" id="PTHR42973">
    <property type="entry name" value="BINDING OXIDOREDUCTASE, PUTATIVE (AFU_ORTHOLOGUE AFUA_1G17690)-RELATED"/>
    <property type="match status" value="1"/>
</dbReference>
<evidence type="ECO:0000256" key="4">
    <source>
        <dbReference type="ARBA" id="ARBA00023002"/>
    </source>
</evidence>
<dbReference type="GO" id="GO:0050660">
    <property type="term" value="F:flavin adenine dinucleotide binding"/>
    <property type="evidence" value="ECO:0007669"/>
    <property type="project" value="InterPro"/>
</dbReference>
<reference evidence="6" key="1">
    <citation type="journal article" date="2015" name="BMC Genomics">
        <title>Genomic and transcriptomic analysis of the endophytic fungus Pestalotiopsis fici reveals its lifestyle and high potential for synthesis of natural products.</title>
        <authorList>
            <person name="Wang X."/>
            <person name="Zhang X."/>
            <person name="Liu L."/>
            <person name="Xiang M."/>
            <person name="Wang W."/>
            <person name="Sun X."/>
            <person name="Che Y."/>
            <person name="Guo L."/>
            <person name="Liu G."/>
            <person name="Guo L."/>
            <person name="Wang C."/>
            <person name="Yin W.B."/>
            <person name="Stadler M."/>
            <person name="Zhang X."/>
            <person name="Liu X."/>
        </authorList>
    </citation>
    <scope>NUCLEOTIDE SEQUENCE [LARGE SCALE GENOMIC DNA]</scope>
    <source>
        <strain evidence="6">W106-1 / CGMCC3.15140</strain>
    </source>
</reference>
<evidence type="ECO:0008006" key="7">
    <source>
        <dbReference type="Google" id="ProtNLM"/>
    </source>
</evidence>
<dbReference type="SUPFAM" id="SSF56176">
    <property type="entry name" value="FAD-binding/transporter-associated domain-like"/>
    <property type="match status" value="1"/>
</dbReference>
<proteinExistence type="inferred from homology"/>
<gene>
    <name evidence="5" type="ORF">PFICI_08675</name>
</gene>
<protein>
    <recommendedName>
        <fullName evidence="7">FAD-binding PCMH-type domain-containing protein</fullName>
    </recommendedName>
</protein>